<dbReference type="OrthoDB" id="7675410at2759"/>
<evidence type="ECO:0000313" key="4">
    <source>
        <dbReference type="RefSeq" id="XP_024877232.1"/>
    </source>
</evidence>
<dbReference type="InterPro" id="IPR048365">
    <property type="entry name" value="TNP-like_RNaseH_N"/>
</dbReference>
<dbReference type="RefSeq" id="XP_024877233.1">
    <property type="nucleotide sequence ID" value="XM_025021465.1"/>
</dbReference>
<sequence length="723" mass="82083">MHGAMPTIFDSQSAKDSSLIKIDESNNVHDTVSIDASIDVIHEDQDAGGQNELVSLTVNTEHLQDNAAIVMNINGVTSLPDQGIPSQNEDISKAVYTDRIGNEEPTDILIGKEFEDTNISSAANRTPEIEPSDTSIVFLQFRVTHGSQITFWSDPASPEDVMLSSSWTATTAFNSKTQKLIISQISINTDSSSTPVLSKSITIDSDRMITYYVHGKVVKENHQDLPRILSTPQRLQSIIMNFQSLRVCDRLGLINVDLKETNAAVKDNLNVWRSNKCLLIGQRKKCNMCAKLRKLLKQKALRHVKRVTVKRVRVLSNSMDQKKLSILRKKINVERRLRNRQKFRIKLLTDSLTQKQDEFVALKDQLLEGRCNMFNVPETQKKLLQEIIAAAKTKNPNGRRYTKEWLMLCILMNVRSPDYYDFLRRNNIVPLPYTRTIRGYLSLIDSKCGFDEKFFQLLKKKMQCKKPIQRHGLLVLDEINLRRSVTVSSKNLCYSGLTDFGDDGPKASVIDDQATHGLVFLFQPLADTFTQPIAVFASKGPVKGEELAKLALKAIALLETSGVFIHGIISDGAHTNAKMGSILGIERSIHNTKTWFTHPLNSERQVFVFSDVPHLIKNIRNRLYNKRRLRLSANRDWVEWKYFEKLFEVDTMHPGNARACPKISQNHIKLDSVSKMRVRLATQIFSNSVANGLRFYSSHRYDEFTGCEETINSVNKSMICLMH</sequence>
<evidence type="ECO:0000313" key="5">
    <source>
        <dbReference type="RefSeq" id="XP_024877233.1"/>
    </source>
</evidence>
<evidence type="ECO:0000259" key="1">
    <source>
        <dbReference type="Pfam" id="PF21787"/>
    </source>
</evidence>
<dbReference type="InterPro" id="IPR048366">
    <property type="entry name" value="TNP-like_GBD"/>
</dbReference>
<feature type="domain" description="Transposable element P transposase-like RNase H" evidence="1">
    <location>
        <begin position="447"/>
        <end position="584"/>
    </location>
</feature>
<name>A0A6J1Q4W1_9HYME</name>
<feature type="domain" description="Transposable element P transposase-like GTP-binding insertion" evidence="2">
    <location>
        <begin position="614"/>
        <end position="712"/>
    </location>
</feature>
<gene>
    <name evidence="4 5" type="primary">LOC112458055</name>
</gene>
<dbReference type="GeneID" id="112458055"/>
<dbReference type="Pfam" id="PF21787">
    <property type="entry name" value="TNP-like_RNaseH_N"/>
    <property type="match status" value="1"/>
</dbReference>
<dbReference type="Proteomes" id="UP000504618">
    <property type="component" value="Unplaced"/>
</dbReference>
<organism evidence="3 4">
    <name type="scientific">Temnothorax curvispinosus</name>
    <dbReference type="NCBI Taxonomy" id="300111"/>
    <lineage>
        <taxon>Eukaryota</taxon>
        <taxon>Metazoa</taxon>
        <taxon>Ecdysozoa</taxon>
        <taxon>Arthropoda</taxon>
        <taxon>Hexapoda</taxon>
        <taxon>Insecta</taxon>
        <taxon>Pterygota</taxon>
        <taxon>Neoptera</taxon>
        <taxon>Endopterygota</taxon>
        <taxon>Hymenoptera</taxon>
        <taxon>Apocrita</taxon>
        <taxon>Aculeata</taxon>
        <taxon>Formicoidea</taxon>
        <taxon>Formicidae</taxon>
        <taxon>Myrmicinae</taxon>
        <taxon>Temnothorax</taxon>
    </lineage>
</organism>
<proteinExistence type="predicted"/>
<accession>A0A6J1Q4W1</accession>
<keyword evidence="3" id="KW-1185">Reference proteome</keyword>
<dbReference type="AlphaFoldDB" id="A0A6J1Q4W1"/>
<reference evidence="4 5" key="1">
    <citation type="submission" date="2025-04" db="UniProtKB">
        <authorList>
            <consortium name="RefSeq"/>
        </authorList>
    </citation>
    <scope>IDENTIFICATION</scope>
    <source>
        <tissue evidence="4 5">Whole body</tissue>
    </source>
</reference>
<protein>
    <submittedName>
        <fullName evidence="4 5">Uncharacterized protein LOC112458055 isoform X1</fullName>
    </submittedName>
</protein>
<dbReference type="Pfam" id="PF21788">
    <property type="entry name" value="TNP-like_GBD"/>
    <property type="match status" value="1"/>
</dbReference>
<evidence type="ECO:0000259" key="2">
    <source>
        <dbReference type="Pfam" id="PF21788"/>
    </source>
</evidence>
<evidence type="ECO:0000313" key="3">
    <source>
        <dbReference type="Proteomes" id="UP000504618"/>
    </source>
</evidence>
<dbReference type="RefSeq" id="XP_024877232.1">
    <property type="nucleotide sequence ID" value="XM_025021464.1"/>
</dbReference>